<proteinExistence type="predicted"/>
<dbReference type="GO" id="GO:0003677">
    <property type="term" value="F:DNA binding"/>
    <property type="evidence" value="ECO:0007669"/>
    <property type="project" value="InterPro"/>
</dbReference>
<name>A0A3Q9BKP8_9LACT</name>
<dbReference type="PIRSF" id="PIRSF037246">
    <property type="entry name" value="UCP037246"/>
    <property type="match status" value="1"/>
</dbReference>
<accession>A0A3Q9BKP8</accession>
<evidence type="ECO:0000313" key="3">
    <source>
        <dbReference type="Proteomes" id="UP000273326"/>
    </source>
</evidence>
<reference evidence="3" key="1">
    <citation type="submission" date="2018-12" db="EMBL/GenBank/DDBJ databases">
        <title>Complete genome sequencing of Jeotgalibaca sp. H21T32.</title>
        <authorList>
            <person name="Bae J.-W."/>
            <person name="Lee S.-Y."/>
        </authorList>
    </citation>
    <scope>NUCLEOTIDE SEQUENCE [LARGE SCALE GENOMIC DNA]</scope>
    <source>
        <strain evidence="3">H21T32</strain>
    </source>
</reference>
<dbReference type="Proteomes" id="UP000273326">
    <property type="component" value="Chromosome"/>
</dbReference>
<sequence length="70" mass="8007">MADIKFEIVAHIGVLSTSKKGWTKELNVVSWNEGQPKYDIREWSPDHTKMGKGITLNEEEIGQLRLLIIN</sequence>
<evidence type="ECO:0000259" key="1">
    <source>
        <dbReference type="Pfam" id="PF02229"/>
    </source>
</evidence>
<dbReference type="InterPro" id="IPR017154">
    <property type="entry name" value="PC4-like"/>
</dbReference>
<dbReference type="Gene3D" id="2.30.31.70">
    <property type="match status" value="1"/>
</dbReference>
<dbReference type="GO" id="GO:0006355">
    <property type="term" value="P:regulation of DNA-templated transcription"/>
    <property type="evidence" value="ECO:0007669"/>
    <property type="project" value="InterPro"/>
</dbReference>
<dbReference type="InterPro" id="IPR003173">
    <property type="entry name" value="PC4_C"/>
</dbReference>
<dbReference type="EMBL" id="CP034465">
    <property type="protein sequence ID" value="AZP04662.1"/>
    <property type="molecule type" value="Genomic_DNA"/>
</dbReference>
<dbReference type="OrthoDB" id="7067273at2"/>
<protein>
    <recommendedName>
        <fullName evidence="1">Transcriptional coactivator p15 (PC4) C-terminal domain-containing protein</fullName>
    </recommendedName>
</protein>
<keyword evidence="3" id="KW-1185">Reference proteome</keyword>
<gene>
    <name evidence="2" type="ORF">EJN90_08460</name>
</gene>
<dbReference type="RefSeq" id="WP_126110291.1">
    <property type="nucleotide sequence ID" value="NZ_CP034465.1"/>
</dbReference>
<feature type="domain" description="Transcriptional coactivator p15 (PC4) C-terminal" evidence="1">
    <location>
        <begin position="19"/>
        <end position="65"/>
    </location>
</feature>
<evidence type="ECO:0000313" key="2">
    <source>
        <dbReference type="EMBL" id="AZP04662.1"/>
    </source>
</evidence>
<dbReference type="KEGG" id="jeh:EJN90_08460"/>
<dbReference type="AlphaFoldDB" id="A0A3Q9BKP8"/>
<organism evidence="2 3">
    <name type="scientific">Jeotgalibaca ciconiae</name>
    <dbReference type="NCBI Taxonomy" id="2496265"/>
    <lineage>
        <taxon>Bacteria</taxon>
        <taxon>Bacillati</taxon>
        <taxon>Bacillota</taxon>
        <taxon>Bacilli</taxon>
        <taxon>Lactobacillales</taxon>
        <taxon>Carnobacteriaceae</taxon>
        <taxon>Jeotgalibaca</taxon>
    </lineage>
</organism>
<dbReference type="Pfam" id="PF02229">
    <property type="entry name" value="PC4"/>
    <property type="match status" value="1"/>
</dbReference>